<feature type="compositionally biased region" description="Polar residues" evidence="1">
    <location>
        <begin position="353"/>
        <end position="363"/>
    </location>
</feature>
<evidence type="ECO:0000313" key="2">
    <source>
        <dbReference type="EMBL" id="GAA55371.1"/>
    </source>
</evidence>
<name>G7YQZ1_CLOSI</name>
<dbReference type="EMBL" id="DF144003">
    <property type="protein sequence ID" value="GAA55371.1"/>
    <property type="molecule type" value="Genomic_DNA"/>
</dbReference>
<protein>
    <submittedName>
        <fullName evidence="2">Uncharacterized protein</fullName>
    </submittedName>
</protein>
<sequence>MSAWLTGGYLPPTIKVRRDCDECFVTLFEHINLTGRVPFLEGYPVPPLKHSNLLPLAAASKMSAPNPRWIDTVAPPNPQPADFVVGQHPFPPSVDNVKAAATPAAASALALFFATPANLTTPVSPQPLQTQSKSQQPQSPPVQTNTKSMPSVVDSLRPSPLPGAKMAKQTNKQTTAGTDTIALRENIRPGLRFGNANKCAALGRTYNGESNNGERLSWFAQRPTTVNKQDYLGGKLSFTLDHMTASHNLRAFIPRLRNDTGGHKPESQPLFQHQRESENKDTTCYIETMSSINPILRYQPVGFAILDQSMRDNVKEHVGRFGHQFDTKVGFARGPQPILINSSIGILEGSQISDSQTKKQGTAGSRIKKGHKPELREVNNRGQPSIDQNTRAREARLTIRLVIDQSGHGITEQLIEPTDRTTNRDRRECDRIPNAGQRFGDGGACLRHGTYNRSRQCGIFKTGTAIHTTAADSRASQREQNRGCGTGEHMESGLRYAELTRDCVRVSMHVESLANQGLKSRPDQSSRGIFTGCGVRLIIEPLLGSENYQAMGLKFYRLYAKQSGPALQFESIKVSIILTLMNLAKDQSAHMAGVSQDPTTATKCKMSGELRFPTIFYRRTDDINLRQTVNGWLPVTTESLFWLFGKSGSVNHINIFSDKTVISQFWSNWSDKPDTRAVLVNMCNGCSNVRVDFSGPDDSPDCRKNMFCLKYLSPERNRNLARNFEH</sequence>
<dbReference type="AlphaFoldDB" id="G7YQZ1"/>
<feature type="compositionally biased region" description="Polar residues" evidence="1">
    <location>
        <begin position="168"/>
        <end position="178"/>
    </location>
</feature>
<evidence type="ECO:0000313" key="3">
    <source>
        <dbReference type="Proteomes" id="UP000008909"/>
    </source>
</evidence>
<accession>G7YQZ1</accession>
<evidence type="ECO:0000256" key="1">
    <source>
        <dbReference type="SAM" id="MobiDB-lite"/>
    </source>
</evidence>
<proteinExistence type="predicted"/>
<keyword evidence="3" id="KW-1185">Reference proteome</keyword>
<feature type="compositionally biased region" description="Low complexity" evidence="1">
    <location>
        <begin position="126"/>
        <end position="143"/>
    </location>
</feature>
<feature type="region of interest" description="Disordered" evidence="1">
    <location>
        <begin position="353"/>
        <end position="385"/>
    </location>
</feature>
<gene>
    <name evidence="2" type="ORF">CLF_107769</name>
</gene>
<feature type="region of interest" description="Disordered" evidence="1">
    <location>
        <begin position="122"/>
        <end position="180"/>
    </location>
</feature>
<organism evidence="2 3">
    <name type="scientific">Clonorchis sinensis</name>
    <name type="common">Chinese liver fluke</name>
    <dbReference type="NCBI Taxonomy" id="79923"/>
    <lineage>
        <taxon>Eukaryota</taxon>
        <taxon>Metazoa</taxon>
        <taxon>Spiralia</taxon>
        <taxon>Lophotrochozoa</taxon>
        <taxon>Platyhelminthes</taxon>
        <taxon>Trematoda</taxon>
        <taxon>Digenea</taxon>
        <taxon>Opisthorchiida</taxon>
        <taxon>Opisthorchiata</taxon>
        <taxon>Opisthorchiidae</taxon>
        <taxon>Clonorchis</taxon>
    </lineage>
</organism>
<reference evidence="2" key="1">
    <citation type="journal article" date="2011" name="Genome Biol.">
        <title>The draft genome of the carcinogenic human liver fluke Clonorchis sinensis.</title>
        <authorList>
            <person name="Wang X."/>
            <person name="Chen W."/>
            <person name="Huang Y."/>
            <person name="Sun J."/>
            <person name="Men J."/>
            <person name="Liu H."/>
            <person name="Luo F."/>
            <person name="Guo L."/>
            <person name="Lv X."/>
            <person name="Deng C."/>
            <person name="Zhou C."/>
            <person name="Fan Y."/>
            <person name="Li X."/>
            <person name="Huang L."/>
            <person name="Hu Y."/>
            <person name="Liang C."/>
            <person name="Hu X."/>
            <person name="Xu J."/>
            <person name="Yu X."/>
        </authorList>
    </citation>
    <scope>NUCLEOTIDE SEQUENCE [LARGE SCALE GENOMIC DNA]</scope>
    <source>
        <strain evidence="2">Henan</strain>
    </source>
</reference>
<dbReference type="Proteomes" id="UP000008909">
    <property type="component" value="Unassembled WGS sequence"/>
</dbReference>
<reference key="2">
    <citation type="submission" date="2011-10" db="EMBL/GenBank/DDBJ databases">
        <title>The genome and transcriptome sequence of Clonorchis sinensis provide insights into the carcinogenic liver fluke.</title>
        <authorList>
            <person name="Wang X."/>
            <person name="Huang Y."/>
            <person name="Chen W."/>
            <person name="Liu H."/>
            <person name="Guo L."/>
            <person name="Chen Y."/>
            <person name="Luo F."/>
            <person name="Zhou W."/>
            <person name="Sun J."/>
            <person name="Mao Q."/>
            <person name="Liang P."/>
            <person name="Zhou C."/>
            <person name="Tian Y."/>
            <person name="Men J."/>
            <person name="Lv X."/>
            <person name="Huang L."/>
            <person name="Zhou J."/>
            <person name="Hu Y."/>
            <person name="Li R."/>
            <person name="Zhang F."/>
            <person name="Lei H."/>
            <person name="Li X."/>
            <person name="Hu X."/>
            <person name="Liang C."/>
            <person name="Xu J."/>
            <person name="Wu Z."/>
            <person name="Yu X."/>
        </authorList>
    </citation>
    <scope>NUCLEOTIDE SEQUENCE</scope>
    <source>
        <strain>Henan</strain>
    </source>
</reference>